<reference evidence="2" key="1">
    <citation type="submission" date="2021-04" db="EMBL/GenBank/DDBJ databases">
        <title>Pseudonocardia sp. nov., isolated from sandy soil of mangrove forest.</title>
        <authorList>
            <person name="Zan Z."/>
            <person name="Huang R."/>
            <person name="Liu W."/>
        </authorList>
    </citation>
    <scope>NUCLEOTIDE SEQUENCE</scope>
    <source>
        <strain evidence="2">S2-4</strain>
    </source>
</reference>
<dbReference type="Proteomes" id="UP001165283">
    <property type="component" value="Unassembled WGS sequence"/>
</dbReference>
<evidence type="ECO:0000313" key="2">
    <source>
        <dbReference type="EMBL" id="MCO1657248.1"/>
    </source>
</evidence>
<organism evidence="2 3">
    <name type="scientific">Pseudonocardia humida</name>
    <dbReference type="NCBI Taxonomy" id="2800819"/>
    <lineage>
        <taxon>Bacteria</taxon>
        <taxon>Bacillati</taxon>
        <taxon>Actinomycetota</taxon>
        <taxon>Actinomycetes</taxon>
        <taxon>Pseudonocardiales</taxon>
        <taxon>Pseudonocardiaceae</taxon>
        <taxon>Pseudonocardia</taxon>
    </lineage>
</organism>
<evidence type="ECO:0000256" key="1">
    <source>
        <dbReference type="SAM" id="MobiDB-lite"/>
    </source>
</evidence>
<evidence type="ECO:0000313" key="3">
    <source>
        <dbReference type="Proteomes" id="UP001165283"/>
    </source>
</evidence>
<protein>
    <recommendedName>
        <fullName evidence="4">Mce-associated membrane protein</fullName>
    </recommendedName>
</protein>
<gene>
    <name evidence="2" type="ORF">KDL28_19505</name>
</gene>
<keyword evidence="3" id="KW-1185">Reference proteome</keyword>
<name>A0ABT1A2M6_9PSEU</name>
<dbReference type="RefSeq" id="WP_252440756.1">
    <property type="nucleotide sequence ID" value="NZ_JAGSOV010000040.1"/>
</dbReference>
<proteinExistence type="predicted"/>
<evidence type="ECO:0008006" key="4">
    <source>
        <dbReference type="Google" id="ProtNLM"/>
    </source>
</evidence>
<comment type="caution">
    <text evidence="2">The sequence shown here is derived from an EMBL/GenBank/DDBJ whole genome shotgun (WGS) entry which is preliminary data.</text>
</comment>
<accession>A0ABT1A2M6</accession>
<sequence length="219" mass="22306">MRRIRPTLAVLATLAAVLAVLGVAQLGGGSDRVPPSGEPPPGAVLSADDRLALDARPVDRGAPPPATDPDVDPTDPVAVARAYLSAAHSARPDDAGRTNLRAAAYAAPGSPPADVGVLVLDPPPAGAERTASVTALDLVAVAHGEGAGHGHGTDEDPVLRRGYRAEIETTTGPRGGPVATEHLVRHVVLARQPDDTWLVAAESTAAPDLSAGEHRLEPR</sequence>
<feature type="region of interest" description="Disordered" evidence="1">
    <location>
        <begin position="56"/>
        <end position="75"/>
    </location>
</feature>
<dbReference type="EMBL" id="JAGSOV010000040">
    <property type="protein sequence ID" value="MCO1657248.1"/>
    <property type="molecule type" value="Genomic_DNA"/>
</dbReference>